<keyword evidence="3" id="KW-0862">Zinc</keyword>
<protein>
    <submittedName>
        <fullName evidence="11">Peroxisome proliferator-activated receptor delta-like</fullName>
    </submittedName>
</protein>
<evidence type="ECO:0000256" key="4">
    <source>
        <dbReference type="ARBA" id="ARBA00023015"/>
    </source>
</evidence>
<dbReference type="RefSeq" id="XP_006814837.1">
    <property type="nucleotide sequence ID" value="XM_006814774.1"/>
</dbReference>
<evidence type="ECO:0000256" key="3">
    <source>
        <dbReference type="ARBA" id="ARBA00022833"/>
    </source>
</evidence>
<evidence type="ECO:0000256" key="5">
    <source>
        <dbReference type="ARBA" id="ARBA00023125"/>
    </source>
</evidence>
<keyword evidence="10" id="KW-1185">Reference proteome</keyword>
<organism evidence="10 11">
    <name type="scientific">Saccoglossus kowalevskii</name>
    <name type="common">Acorn worm</name>
    <dbReference type="NCBI Taxonomy" id="10224"/>
    <lineage>
        <taxon>Eukaryota</taxon>
        <taxon>Metazoa</taxon>
        <taxon>Hemichordata</taxon>
        <taxon>Enteropneusta</taxon>
        <taxon>Harrimaniidae</taxon>
        <taxon>Saccoglossus</taxon>
    </lineage>
</organism>
<feature type="domain" description="Nuclear receptor" evidence="9">
    <location>
        <begin position="1"/>
        <end position="54"/>
    </location>
</feature>
<keyword evidence="6" id="KW-0804">Transcription</keyword>
<sequence>GFFRRTHRMNLEYRTCPFLPSAPCEINMATRNKCQFCRFQKCLHVGMSLGASRFGRMPREERLKILHELKKEASCATWEEKRKIELRQFTDSIHQSFREIFKQYRGSRQLKEKSNG</sequence>
<keyword evidence="1" id="KW-0479">Metal-binding</keyword>
<dbReference type="PANTHER" id="PTHR24082:SF497">
    <property type="entry name" value="PEROXISOME PROLIFERATOR-ACTIVATED RECEPTOR GAMMA-LIKE"/>
    <property type="match status" value="1"/>
</dbReference>
<name>A0ABM0M496_SACKO</name>
<feature type="non-terminal residue" evidence="11">
    <location>
        <position position="1"/>
    </location>
</feature>
<dbReference type="SUPFAM" id="SSF57716">
    <property type="entry name" value="Glucocorticoid receptor-like (DNA-binding domain)"/>
    <property type="match status" value="1"/>
</dbReference>
<evidence type="ECO:0000313" key="11">
    <source>
        <dbReference type="RefSeq" id="XP_006814837.1"/>
    </source>
</evidence>
<dbReference type="Pfam" id="PF00105">
    <property type="entry name" value="zf-C4"/>
    <property type="match status" value="1"/>
</dbReference>
<dbReference type="InterPro" id="IPR001628">
    <property type="entry name" value="Znf_hrmn_rcpt"/>
</dbReference>
<dbReference type="Gene3D" id="3.30.50.10">
    <property type="entry name" value="Erythroid Transcription Factor GATA-1, subunit A"/>
    <property type="match status" value="1"/>
</dbReference>
<reference evidence="11" key="1">
    <citation type="submission" date="2025-08" db="UniProtKB">
        <authorList>
            <consortium name="RefSeq"/>
        </authorList>
    </citation>
    <scope>IDENTIFICATION</scope>
    <source>
        <tissue evidence="11">Testes</tissue>
    </source>
</reference>
<dbReference type="Proteomes" id="UP000694865">
    <property type="component" value="Unplaced"/>
</dbReference>
<proteinExistence type="predicted"/>
<accession>A0ABM0M496</accession>
<gene>
    <name evidence="11" type="primary">LOC102809828</name>
</gene>
<keyword evidence="7" id="KW-0675">Receptor</keyword>
<dbReference type="SMART" id="SM00399">
    <property type="entry name" value="ZnF_C4"/>
    <property type="match status" value="1"/>
</dbReference>
<dbReference type="PANTHER" id="PTHR24082">
    <property type="entry name" value="NUCLEAR HORMONE RECEPTOR"/>
    <property type="match status" value="1"/>
</dbReference>
<evidence type="ECO:0000259" key="9">
    <source>
        <dbReference type="PROSITE" id="PS51030"/>
    </source>
</evidence>
<evidence type="ECO:0000256" key="1">
    <source>
        <dbReference type="ARBA" id="ARBA00022723"/>
    </source>
</evidence>
<keyword evidence="2" id="KW-0863">Zinc-finger</keyword>
<feature type="non-terminal residue" evidence="11">
    <location>
        <position position="116"/>
    </location>
</feature>
<keyword evidence="4" id="KW-0805">Transcription regulation</keyword>
<evidence type="ECO:0000313" key="10">
    <source>
        <dbReference type="Proteomes" id="UP000694865"/>
    </source>
</evidence>
<evidence type="ECO:0000256" key="8">
    <source>
        <dbReference type="ARBA" id="ARBA00023242"/>
    </source>
</evidence>
<evidence type="ECO:0000256" key="6">
    <source>
        <dbReference type="ARBA" id="ARBA00023163"/>
    </source>
</evidence>
<keyword evidence="5" id="KW-0238">DNA-binding</keyword>
<dbReference type="InterPro" id="IPR050234">
    <property type="entry name" value="Nuclear_hormone_rcpt_NR1"/>
</dbReference>
<keyword evidence="8" id="KW-0539">Nucleus</keyword>
<dbReference type="GeneID" id="102809828"/>
<dbReference type="PROSITE" id="PS51030">
    <property type="entry name" value="NUCLEAR_REC_DBD_2"/>
    <property type="match status" value="1"/>
</dbReference>
<dbReference type="InterPro" id="IPR013088">
    <property type="entry name" value="Znf_NHR/GATA"/>
</dbReference>
<evidence type="ECO:0000256" key="2">
    <source>
        <dbReference type="ARBA" id="ARBA00022771"/>
    </source>
</evidence>
<evidence type="ECO:0000256" key="7">
    <source>
        <dbReference type="ARBA" id="ARBA00023170"/>
    </source>
</evidence>